<dbReference type="InParanoid" id="G9N161"/>
<dbReference type="GO" id="GO:0004812">
    <property type="term" value="F:aminoacyl-tRNA ligase activity"/>
    <property type="evidence" value="ECO:0007669"/>
    <property type="project" value="InterPro"/>
</dbReference>
<dbReference type="eggNOG" id="ENOG502S0NK">
    <property type="taxonomic scope" value="Eukaryota"/>
</dbReference>
<dbReference type="GO" id="GO:0006418">
    <property type="term" value="P:tRNA aminoacylation for protein translation"/>
    <property type="evidence" value="ECO:0007669"/>
    <property type="project" value="InterPro"/>
</dbReference>
<dbReference type="HOGENOM" id="CLU_039214_1_0_1"/>
<dbReference type="PROSITE" id="PS00178">
    <property type="entry name" value="AA_TRNA_LIGASE_I"/>
    <property type="match status" value="1"/>
</dbReference>
<name>G9N161_HYPVG</name>
<dbReference type="OrthoDB" id="2149705at2759"/>
<protein>
    <submittedName>
        <fullName evidence="1">Uncharacterized protein</fullName>
    </submittedName>
</protein>
<sequence>MSCHLSDESQRIDAASRLISIIDTLTLTGGSSNEGGSHETAIFSAIQDFLLVLSPHRPLYAGFHDGQVHNPLGGGAYAFKEGLISPTILSLMNDESTCIHRSSPGLTRPIIIHAGFQPNNSPHAGTLIVFSYAFLLAKAIHDEISAHGSAISVAVEIAIVDTAPISHETREIGGIQYQRAYRDDPAVLAAYMIDYEEVLDQMSKWSGISFRPTYQSDLFSHPELPKLLAYVVNHRARLASQLSPKYNTIALRAACPVPGCSLTEKHGILNQYTHNSITFYCPYHGEHSISLSQPSEIARLEANAPTRNLIRSMLHLLDKDAHHIRITGADYAGTYQEAFLYRPLAECLYVCNGGYETMEALGTDGLLSYARLRSKHGTQGLKRIWDEVERWITEPKNLFRASFSVEYLRAVLDGSNW</sequence>
<dbReference type="AlphaFoldDB" id="G9N161"/>
<evidence type="ECO:0000313" key="1">
    <source>
        <dbReference type="EMBL" id="EHK19494.1"/>
    </source>
</evidence>
<dbReference type="Proteomes" id="UP000007115">
    <property type="component" value="Unassembled WGS sequence"/>
</dbReference>
<dbReference type="RefSeq" id="XP_013953694.1">
    <property type="nucleotide sequence ID" value="XM_014098219.1"/>
</dbReference>
<comment type="caution">
    <text evidence="1">The sequence shown here is derived from an EMBL/GenBank/DDBJ whole genome shotgun (WGS) entry which is preliminary data.</text>
</comment>
<keyword evidence="2" id="KW-1185">Reference proteome</keyword>
<proteinExistence type="predicted"/>
<accession>G9N161</accession>
<dbReference type="OMA" id="PIIIHAG"/>
<dbReference type="InterPro" id="IPR001412">
    <property type="entry name" value="aa-tRNA-synth_I_CS"/>
</dbReference>
<organism evidence="1 2">
    <name type="scientific">Hypocrea virens (strain Gv29-8 / FGSC 10586)</name>
    <name type="common">Gliocladium virens</name>
    <name type="synonym">Trichoderma virens</name>
    <dbReference type="NCBI Taxonomy" id="413071"/>
    <lineage>
        <taxon>Eukaryota</taxon>
        <taxon>Fungi</taxon>
        <taxon>Dikarya</taxon>
        <taxon>Ascomycota</taxon>
        <taxon>Pezizomycotina</taxon>
        <taxon>Sordariomycetes</taxon>
        <taxon>Hypocreomycetidae</taxon>
        <taxon>Hypocreales</taxon>
        <taxon>Hypocreaceae</taxon>
        <taxon>Trichoderma</taxon>
    </lineage>
</organism>
<dbReference type="GO" id="GO:0005524">
    <property type="term" value="F:ATP binding"/>
    <property type="evidence" value="ECO:0007669"/>
    <property type="project" value="InterPro"/>
</dbReference>
<dbReference type="VEuPathDB" id="FungiDB:TRIVIDRAFT_156397"/>
<dbReference type="EMBL" id="ABDF02000083">
    <property type="protein sequence ID" value="EHK19494.1"/>
    <property type="molecule type" value="Genomic_DNA"/>
</dbReference>
<reference evidence="1 2" key="1">
    <citation type="journal article" date="2011" name="Genome Biol.">
        <title>Comparative genome sequence analysis underscores mycoparasitism as the ancestral life style of Trichoderma.</title>
        <authorList>
            <person name="Kubicek C.P."/>
            <person name="Herrera-Estrella A."/>
            <person name="Seidl-Seiboth V."/>
            <person name="Martinez D.A."/>
            <person name="Druzhinina I.S."/>
            <person name="Thon M."/>
            <person name="Zeilinger S."/>
            <person name="Casas-Flores S."/>
            <person name="Horwitz B.A."/>
            <person name="Mukherjee P.K."/>
            <person name="Mukherjee M."/>
            <person name="Kredics L."/>
            <person name="Alcaraz L.D."/>
            <person name="Aerts A."/>
            <person name="Antal Z."/>
            <person name="Atanasova L."/>
            <person name="Cervantes-Badillo M.G."/>
            <person name="Challacombe J."/>
            <person name="Chertkov O."/>
            <person name="McCluskey K."/>
            <person name="Coulpier F."/>
            <person name="Deshpande N."/>
            <person name="von Doehren H."/>
            <person name="Ebbole D.J."/>
            <person name="Esquivel-Naranjo E.U."/>
            <person name="Fekete E."/>
            <person name="Flipphi M."/>
            <person name="Glaser F."/>
            <person name="Gomez-Rodriguez E.Y."/>
            <person name="Gruber S."/>
            <person name="Han C."/>
            <person name="Henrissat B."/>
            <person name="Hermosa R."/>
            <person name="Hernandez-Onate M."/>
            <person name="Karaffa L."/>
            <person name="Kosti I."/>
            <person name="Le Crom S."/>
            <person name="Lindquist E."/>
            <person name="Lucas S."/>
            <person name="Luebeck M."/>
            <person name="Luebeck P.S."/>
            <person name="Margeot A."/>
            <person name="Metz B."/>
            <person name="Misra M."/>
            <person name="Nevalainen H."/>
            <person name="Omann M."/>
            <person name="Packer N."/>
            <person name="Perrone G."/>
            <person name="Uresti-Rivera E.E."/>
            <person name="Salamov A."/>
            <person name="Schmoll M."/>
            <person name="Seiboth B."/>
            <person name="Shapiro H."/>
            <person name="Sukno S."/>
            <person name="Tamayo-Ramos J.A."/>
            <person name="Tisch D."/>
            <person name="Wiest A."/>
            <person name="Wilkinson H.H."/>
            <person name="Zhang M."/>
            <person name="Coutinho P.M."/>
            <person name="Kenerley C.M."/>
            <person name="Monte E."/>
            <person name="Baker S.E."/>
            <person name="Grigoriev I.V."/>
        </authorList>
    </citation>
    <scope>NUCLEOTIDE SEQUENCE [LARGE SCALE GENOMIC DNA]</scope>
    <source>
        <strain evidence="2">Gv29-8 / FGSC 10586</strain>
    </source>
</reference>
<gene>
    <name evidence="1" type="ORF">TRIVIDRAFT_156397</name>
</gene>
<dbReference type="GeneID" id="25788352"/>
<evidence type="ECO:0000313" key="2">
    <source>
        <dbReference type="Proteomes" id="UP000007115"/>
    </source>
</evidence>